<dbReference type="InterPro" id="IPR008979">
    <property type="entry name" value="Galactose-bd-like_sf"/>
</dbReference>
<dbReference type="SUPFAM" id="SSF49785">
    <property type="entry name" value="Galactose-binding domain-like"/>
    <property type="match status" value="1"/>
</dbReference>
<proteinExistence type="predicted"/>
<dbReference type="STRING" id="2741.SAMN04489866_101145"/>
<keyword evidence="2" id="KW-1185">Reference proteome</keyword>
<name>A0A1G6RYK4_PEPNI</name>
<sequence>MAEGGIYMEPSATRMVLSLGGYWLQDKASAGISVPMEKGIRVDQLGARRTLHRRFILPAAFLQQRCVFYSESLSIPARVYINNILAHVYYTRHTAFSVACNDLLQVGDNEIRIEFEQVPEGGSCPLLPPMNLSEETWSQLAEPLGWPGMGIFGDLGICTTPWAYIVGCQAIRADDQLIFTIKTLGDLGSLHLFVVDEEGKELAYSSGDRIAVPCKVLETWRDSEPTLYRLEVQAIQNDRLMDHWMISFGIPSLADFQSDQGLTLSKITSELVKNGEAYRASDKYLWIANLHRLEERLSLCDALGQKVVISLPPLTKYAEKAGDALQRNKLLETLIEHYWPHPSVHAWALGAATECFSADALKTLRLTAVNKDPFQRPLLSMGAPLQLQTQHL</sequence>
<gene>
    <name evidence="1" type="ORF">SAMN04489866_101145</name>
</gene>
<reference evidence="1 2" key="1">
    <citation type="submission" date="2016-10" db="EMBL/GenBank/DDBJ databases">
        <authorList>
            <person name="de Groot N.N."/>
        </authorList>
    </citation>
    <scope>NUCLEOTIDE SEQUENCE [LARGE SCALE GENOMIC DNA]</scope>
    <source>
        <strain evidence="1 2">DSM 20475</strain>
    </source>
</reference>
<dbReference type="Gene3D" id="2.60.40.10">
    <property type="entry name" value="Immunoglobulins"/>
    <property type="match status" value="1"/>
</dbReference>
<dbReference type="Gene3D" id="2.60.120.260">
    <property type="entry name" value="Galactose-binding domain-like"/>
    <property type="match status" value="1"/>
</dbReference>
<dbReference type="InterPro" id="IPR013783">
    <property type="entry name" value="Ig-like_fold"/>
</dbReference>
<protein>
    <submittedName>
        <fullName evidence="1">Uncharacterized protein</fullName>
    </submittedName>
</protein>
<organism evidence="1 2">
    <name type="scientific">Peptococcus niger</name>
    <dbReference type="NCBI Taxonomy" id="2741"/>
    <lineage>
        <taxon>Bacteria</taxon>
        <taxon>Bacillati</taxon>
        <taxon>Bacillota</taxon>
        <taxon>Clostridia</taxon>
        <taxon>Eubacteriales</taxon>
        <taxon>Peptococcaceae</taxon>
        <taxon>Peptococcus</taxon>
    </lineage>
</organism>
<dbReference type="AlphaFoldDB" id="A0A1G6RYK4"/>
<evidence type="ECO:0000313" key="1">
    <source>
        <dbReference type="EMBL" id="SDD09025.1"/>
    </source>
</evidence>
<dbReference type="EMBL" id="FNAF01000001">
    <property type="protein sequence ID" value="SDD09025.1"/>
    <property type="molecule type" value="Genomic_DNA"/>
</dbReference>
<dbReference type="Proteomes" id="UP000198995">
    <property type="component" value="Unassembled WGS sequence"/>
</dbReference>
<accession>A0A1G6RYK4</accession>
<evidence type="ECO:0000313" key="2">
    <source>
        <dbReference type="Proteomes" id="UP000198995"/>
    </source>
</evidence>